<keyword evidence="1" id="KW-1133">Transmembrane helix</keyword>
<accession>A0A7S8EAL5</accession>
<dbReference type="SUPFAM" id="SSF51445">
    <property type="entry name" value="(Trans)glycosidases"/>
    <property type="match status" value="1"/>
</dbReference>
<dbReference type="Gene3D" id="3.20.20.80">
    <property type="entry name" value="Glycosidases"/>
    <property type="match status" value="1"/>
</dbReference>
<dbReference type="EMBL" id="CP062983">
    <property type="protein sequence ID" value="QPC83436.1"/>
    <property type="molecule type" value="Genomic_DNA"/>
</dbReference>
<sequence>MNNPQTPGRTTQWRRIIIGIVAVIIILAALLALDLANHGLIWRILWSQTGEEQPVGQIQGAIELGANLLRVPPQTAPQTPIQHTDDIPYGINTFFQNEVETDKMRVMMAMIREAGFVWLRQEFPWEDLEVDGRGQFTDTRNDTNGDGEINADDTVDAWAKYDQIVDLAEEYGLRLKVRLSNPPAWAHADSENTTPQAPPDDVQDFVNYAVAVAERYQGRIQHYQIWNEPNIYPEWGEAFADPVAYTDMLCRTYEALKAVDPEIVVITAAIAPTISLDGYYGYQDVIYLENMYSAGAGTCFDVLAAQGYGLRSGPTDRRLGLTQVNYQRHLYYRDIMVAHGDADKPIWLSEVGWNAILDADLPPEQIIQYGQFGLNTQDEVARWSPLAYQRAAEEWPWIGQISFWFFTLQDPFTANQASYYFRMVEPDYSPEDPTFTPLPVYETMKAYITERMAAPVLYQGVHQAESWEIETHTDIEASSEDTAGTLLEVADAQFGTAIEAYEVAFSAYGTQVQMRIQVPLEDVLVYVDGAQVRSVESQDNWRTVILSQNVLPREHHYRLVAMREDFLLDSILVENNAFWNILPFVITAFGILLTIGAFIYWWWQLHRRR</sequence>
<dbReference type="InterPro" id="IPR051923">
    <property type="entry name" value="Glycosyl_Hydrolase_39"/>
</dbReference>
<name>A0A7S8EAL5_9CHLR</name>
<proteinExistence type="predicted"/>
<keyword evidence="3" id="KW-1185">Reference proteome</keyword>
<keyword evidence="1" id="KW-0472">Membrane</keyword>
<organism evidence="2 3">
    <name type="scientific">Phototrophicus methaneseepsis</name>
    <dbReference type="NCBI Taxonomy" id="2710758"/>
    <lineage>
        <taxon>Bacteria</taxon>
        <taxon>Bacillati</taxon>
        <taxon>Chloroflexota</taxon>
        <taxon>Candidatus Thermofontia</taxon>
        <taxon>Phototrophicales</taxon>
        <taxon>Phototrophicaceae</taxon>
        <taxon>Phototrophicus</taxon>
    </lineage>
</organism>
<dbReference type="RefSeq" id="WP_195171503.1">
    <property type="nucleotide sequence ID" value="NZ_CP062983.1"/>
</dbReference>
<feature type="transmembrane region" description="Helical" evidence="1">
    <location>
        <begin position="577"/>
        <end position="603"/>
    </location>
</feature>
<evidence type="ECO:0000313" key="2">
    <source>
        <dbReference type="EMBL" id="QPC83436.1"/>
    </source>
</evidence>
<dbReference type="GO" id="GO:0004553">
    <property type="term" value="F:hydrolase activity, hydrolyzing O-glycosyl compounds"/>
    <property type="evidence" value="ECO:0007669"/>
    <property type="project" value="TreeGrafter"/>
</dbReference>
<dbReference type="PANTHER" id="PTHR12631">
    <property type="entry name" value="ALPHA-L-IDURONIDASE"/>
    <property type="match status" value="1"/>
</dbReference>
<evidence type="ECO:0008006" key="4">
    <source>
        <dbReference type="Google" id="ProtNLM"/>
    </source>
</evidence>
<evidence type="ECO:0000313" key="3">
    <source>
        <dbReference type="Proteomes" id="UP000594468"/>
    </source>
</evidence>
<dbReference type="AlphaFoldDB" id="A0A7S8EAL5"/>
<evidence type="ECO:0000256" key="1">
    <source>
        <dbReference type="SAM" id="Phobius"/>
    </source>
</evidence>
<feature type="transmembrane region" description="Helical" evidence="1">
    <location>
        <begin position="12"/>
        <end position="33"/>
    </location>
</feature>
<protein>
    <recommendedName>
        <fullName evidence="4">Glycoside hydrolase family 5 domain-containing protein</fullName>
    </recommendedName>
</protein>
<reference evidence="2 3" key="1">
    <citation type="submission" date="2020-02" db="EMBL/GenBank/DDBJ databases">
        <authorList>
            <person name="Zheng R.K."/>
            <person name="Sun C.M."/>
        </authorList>
    </citation>
    <scope>NUCLEOTIDE SEQUENCE [LARGE SCALE GENOMIC DNA]</scope>
    <source>
        <strain evidence="3">rifampicinis</strain>
    </source>
</reference>
<dbReference type="InterPro" id="IPR017853">
    <property type="entry name" value="GH"/>
</dbReference>
<dbReference type="PANTHER" id="PTHR12631:SF10">
    <property type="entry name" value="BETA-XYLOSIDASE-LIKE PROTEIN-RELATED"/>
    <property type="match status" value="1"/>
</dbReference>
<dbReference type="Proteomes" id="UP000594468">
    <property type="component" value="Chromosome"/>
</dbReference>
<gene>
    <name evidence="2" type="ORF">G4Y79_03370</name>
</gene>
<keyword evidence="1" id="KW-0812">Transmembrane</keyword>
<dbReference type="KEGG" id="pmet:G4Y79_03370"/>